<evidence type="ECO:0000313" key="3">
    <source>
        <dbReference type="Proteomes" id="UP000008782"/>
    </source>
</evidence>
<dbReference type="InterPro" id="IPR029058">
    <property type="entry name" value="AB_hydrolase_fold"/>
</dbReference>
<dbReference type="HOGENOM" id="CLU_2098396_0_0_1"/>
<dbReference type="GO" id="GO:0006508">
    <property type="term" value="P:proteolysis"/>
    <property type="evidence" value="ECO:0007669"/>
    <property type="project" value="InterPro"/>
</dbReference>
<sequence>MTILEAKEGKVPFSHPSIPPSCHSETYYRVLGGLSSSATPIVVLHGGPGIPHVYLTPLFSRYHALTQNPVILYDQIGCGGSTRFPSKIGDEDFWTVELFIAELQNLLAYLGVERFDLIRGAATGAHN</sequence>
<dbReference type="AlphaFoldDB" id="E3QXT0"/>
<accession>E3QXT0</accession>
<keyword evidence="1" id="KW-0378">Hydrolase</keyword>
<protein>
    <submittedName>
        <fullName evidence="2">Peptidase S33</fullName>
    </submittedName>
</protein>
<dbReference type="SUPFAM" id="SSF53474">
    <property type="entry name" value="alpha/beta-Hydrolases"/>
    <property type="match status" value="1"/>
</dbReference>
<evidence type="ECO:0000256" key="1">
    <source>
        <dbReference type="ARBA" id="ARBA00022801"/>
    </source>
</evidence>
<dbReference type="InterPro" id="IPR002410">
    <property type="entry name" value="Peptidase_S33"/>
</dbReference>
<dbReference type="STRING" id="645133.E3QXT0"/>
<dbReference type="Proteomes" id="UP000008782">
    <property type="component" value="Unassembled WGS sequence"/>
</dbReference>
<dbReference type="GeneID" id="24416140"/>
<dbReference type="EMBL" id="GG697397">
    <property type="protein sequence ID" value="EFQ35631.1"/>
    <property type="molecule type" value="Genomic_DNA"/>
</dbReference>
<reference evidence="3" key="1">
    <citation type="journal article" date="2012" name="Nat. Genet.">
        <title>Lifestyle transitions in plant pathogenic Colletotrichum fungi deciphered by genome and transcriptome analyses.</title>
        <authorList>
            <person name="O'Connell R.J."/>
            <person name="Thon M.R."/>
            <person name="Hacquard S."/>
            <person name="Amyotte S.G."/>
            <person name="Kleemann J."/>
            <person name="Torres M.F."/>
            <person name="Damm U."/>
            <person name="Buiate E.A."/>
            <person name="Epstein L."/>
            <person name="Alkan N."/>
            <person name="Altmueller J."/>
            <person name="Alvarado-Balderrama L."/>
            <person name="Bauser C.A."/>
            <person name="Becker C."/>
            <person name="Birren B.W."/>
            <person name="Chen Z."/>
            <person name="Choi J."/>
            <person name="Crouch J.A."/>
            <person name="Duvick J.P."/>
            <person name="Farman M.A."/>
            <person name="Gan P."/>
            <person name="Heiman D."/>
            <person name="Henrissat B."/>
            <person name="Howard R.J."/>
            <person name="Kabbage M."/>
            <person name="Koch C."/>
            <person name="Kracher B."/>
            <person name="Kubo Y."/>
            <person name="Law A.D."/>
            <person name="Lebrun M.-H."/>
            <person name="Lee Y.-H."/>
            <person name="Miyara I."/>
            <person name="Moore N."/>
            <person name="Neumann U."/>
            <person name="Nordstroem K."/>
            <person name="Panaccione D.G."/>
            <person name="Panstruga R."/>
            <person name="Place M."/>
            <person name="Proctor R.H."/>
            <person name="Prusky D."/>
            <person name="Rech G."/>
            <person name="Reinhardt R."/>
            <person name="Rollins J.A."/>
            <person name="Rounsley S."/>
            <person name="Schardl C.L."/>
            <person name="Schwartz D.C."/>
            <person name="Shenoy N."/>
            <person name="Shirasu K."/>
            <person name="Sikhakolli U.R."/>
            <person name="Stueber K."/>
            <person name="Sukno S.A."/>
            <person name="Sweigard J.A."/>
            <person name="Takano Y."/>
            <person name="Takahara H."/>
            <person name="Trail F."/>
            <person name="van der Does H.C."/>
            <person name="Voll L.M."/>
            <person name="Will I."/>
            <person name="Young S."/>
            <person name="Zeng Q."/>
            <person name="Zhang J."/>
            <person name="Zhou S."/>
            <person name="Dickman M.B."/>
            <person name="Schulze-Lefert P."/>
            <person name="Ver Loren van Themaat E."/>
            <person name="Ma L.-J."/>
            <person name="Vaillancourt L.J."/>
        </authorList>
    </citation>
    <scope>NUCLEOTIDE SEQUENCE [LARGE SCALE GENOMIC DNA]</scope>
    <source>
        <strain evidence="3">M1.001 / M2 / FGSC 10212</strain>
    </source>
</reference>
<dbReference type="RefSeq" id="XP_008099651.1">
    <property type="nucleotide sequence ID" value="XM_008101460.1"/>
</dbReference>
<proteinExistence type="predicted"/>
<dbReference type="GO" id="GO:0008233">
    <property type="term" value="F:peptidase activity"/>
    <property type="evidence" value="ECO:0007669"/>
    <property type="project" value="InterPro"/>
</dbReference>
<dbReference type="eggNOG" id="ENOG502S3TS">
    <property type="taxonomic scope" value="Eukaryota"/>
</dbReference>
<dbReference type="Gene3D" id="3.40.50.1820">
    <property type="entry name" value="alpha/beta hydrolase"/>
    <property type="match status" value="1"/>
</dbReference>
<dbReference type="PRINTS" id="PR00793">
    <property type="entry name" value="PROAMNOPTASE"/>
</dbReference>
<evidence type="ECO:0000313" key="2">
    <source>
        <dbReference type="EMBL" id="EFQ35631.1"/>
    </source>
</evidence>
<gene>
    <name evidence="2" type="ORF">GLRG_10775</name>
</gene>
<name>E3QXT0_COLGM</name>
<organism evidence="3">
    <name type="scientific">Colletotrichum graminicola (strain M1.001 / M2 / FGSC 10212)</name>
    <name type="common">Maize anthracnose fungus</name>
    <name type="synonym">Glomerella graminicola</name>
    <dbReference type="NCBI Taxonomy" id="645133"/>
    <lineage>
        <taxon>Eukaryota</taxon>
        <taxon>Fungi</taxon>
        <taxon>Dikarya</taxon>
        <taxon>Ascomycota</taxon>
        <taxon>Pezizomycotina</taxon>
        <taxon>Sordariomycetes</taxon>
        <taxon>Hypocreomycetidae</taxon>
        <taxon>Glomerellales</taxon>
        <taxon>Glomerellaceae</taxon>
        <taxon>Colletotrichum</taxon>
        <taxon>Colletotrichum graminicola species complex</taxon>
    </lineage>
</organism>
<dbReference type="VEuPathDB" id="FungiDB:GLRG_10775"/>
<keyword evidence="3" id="KW-1185">Reference proteome</keyword>
<dbReference type="OrthoDB" id="4813768at2759"/>